<gene>
    <name evidence="2" type="ORF">H0266_14095</name>
</gene>
<feature type="transmembrane region" description="Helical" evidence="1">
    <location>
        <begin position="112"/>
        <end position="128"/>
    </location>
</feature>
<name>A0A838CVR4_9BACI</name>
<keyword evidence="1" id="KW-1133">Transmembrane helix</keyword>
<dbReference type="Proteomes" id="UP000571017">
    <property type="component" value="Unassembled WGS sequence"/>
</dbReference>
<dbReference type="RefSeq" id="WP_181473070.1">
    <property type="nucleotide sequence ID" value="NZ_JACEFG010000003.1"/>
</dbReference>
<evidence type="ECO:0000313" key="2">
    <source>
        <dbReference type="EMBL" id="MBA2176024.1"/>
    </source>
</evidence>
<keyword evidence="1" id="KW-0812">Transmembrane</keyword>
<sequence>MKYEKVLEDETLDQRTKHRKSAKNLLYVLTAISFVGLVFELVTSSIPELIYASMIMAVPMVYEFLKSMQSNDTLWHKWEVFWSGRKRLFVLKEVVSVISGMFVFTWILGVDFSFYIGGAIVTAVLQLGDSKKRWHAKNEYLEMYKEEVA</sequence>
<evidence type="ECO:0000256" key="1">
    <source>
        <dbReference type="SAM" id="Phobius"/>
    </source>
</evidence>
<feature type="transmembrane region" description="Helical" evidence="1">
    <location>
        <begin position="25"/>
        <end position="43"/>
    </location>
</feature>
<keyword evidence="1" id="KW-0472">Membrane</keyword>
<evidence type="ECO:0000313" key="3">
    <source>
        <dbReference type="Proteomes" id="UP000571017"/>
    </source>
</evidence>
<organism evidence="2 3">
    <name type="scientific">Halobacillus locisalis</name>
    <dbReference type="NCBI Taxonomy" id="220753"/>
    <lineage>
        <taxon>Bacteria</taxon>
        <taxon>Bacillati</taxon>
        <taxon>Bacillota</taxon>
        <taxon>Bacilli</taxon>
        <taxon>Bacillales</taxon>
        <taxon>Bacillaceae</taxon>
        <taxon>Halobacillus</taxon>
    </lineage>
</organism>
<protein>
    <submittedName>
        <fullName evidence="2">Uncharacterized protein</fullName>
    </submittedName>
</protein>
<dbReference type="AlphaFoldDB" id="A0A838CVR4"/>
<proteinExistence type="predicted"/>
<dbReference type="EMBL" id="JACEFG010000003">
    <property type="protein sequence ID" value="MBA2176024.1"/>
    <property type="molecule type" value="Genomic_DNA"/>
</dbReference>
<keyword evidence="3" id="KW-1185">Reference proteome</keyword>
<accession>A0A838CVR4</accession>
<comment type="caution">
    <text evidence="2">The sequence shown here is derived from an EMBL/GenBank/DDBJ whole genome shotgun (WGS) entry which is preliminary data.</text>
</comment>
<reference evidence="2 3" key="1">
    <citation type="journal article" date="2004" name="Extremophiles">
        <title>Halobacillus locisalis sp. nov., a halophilic bacterium isolated from a marine solar saltern of the Yellow Sea in Korea.</title>
        <authorList>
            <person name="Yoon J.H."/>
            <person name="Kang K.H."/>
            <person name="Oh T.K."/>
            <person name="Park Y.H."/>
        </authorList>
    </citation>
    <scope>NUCLEOTIDE SEQUENCE [LARGE SCALE GENOMIC DNA]</scope>
    <source>
        <strain evidence="2 3">KCTC 3788</strain>
    </source>
</reference>